<sequence>MSQPQGRPRGRARGRGRPSGTAAPPQQEAQRPGEPPQPRAPPPSDAQVPVPGRGRSRGAMAQVAPGGAPAQAPAPPTAQMAAMQVRAQAGGDKPMGGATRRRRDEIFIEPSTRGDLIDKRGTSGAPAKLLTNCFRMKTPQNWLIYQYRVSFEPPIDYKKVRLAVMGSLRHIFINEQYVFDGETMFTITRFNEKITKHIVERRPMRDGTPNPDVEVTLELTNECPPGSAEHLRIFNIIFKRILKLMKLEQVGRNYFNPHDAPQIPQHNLTLWPGYTTSIAQFEQNVMLMADLSFKILHTDSVLNVFRDLNDKARGNASLFTDMATKKLVGEIVMTRYNNKTYRVDEIVWDQNPLSKFSTPRGDISFVEYYEKQYERKITDPTQPLLMSLPKAKQTSESRGPILLVPELCLMTGLSEEMRSNFTIMKDIGVHTRVMPGDRTRELQKFLNQINNNPEIVEYTKKWQVEFSPNLEEIDARILAPEDLYQLQRNRGEFTETRYSYQQHEADWSRSLRGNILRSAVNLEQWLFICPKRDMNNGLSFVDNLKKVGPPMGMQIADPEKAIINDDRIDSYVSAIRGSYGKHQLVMCILTSARKERYDSIKKVCVNECPIPSQMILTKTIFKKNTLMSVATKVAMQLNCKLGGDLWRLDIPMSDLMVVGIDCYHDSSTRGRSAVGFVASMNKTLTKYHSRCAFQSSHQEIVDNLMYCMTACLKRYYAINKSYPQKIVVYRDGVGDGQLAAVVQHEVPQLEDCFSRIMPSYKPKLSVVVVKKRINNRFFLRSNGSGGGYRGGGRGDRGGRGGRGRGGGGDDGGMVNPPPGTVVDSVVTKSQLFDFFLVSQSVRQGTVSPTSYNVVKNGVGLKPDHLQRLTYKLTHLYFNWPGTIRVPAPCLYAHKLAFLIGQSIHQIPPPDLSDTLYYL</sequence>
<dbReference type="Gene3D" id="3.30.420.10">
    <property type="entry name" value="Ribonuclease H-like superfamily/Ribonuclease H"/>
    <property type="match status" value="1"/>
</dbReference>
<dbReference type="CDD" id="cd04658">
    <property type="entry name" value="Piwi_piwi-like_Euk"/>
    <property type="match status" value="1"/>
</dbReference>
<dbReference type="SUPFAM" id="SSF53098">
    <property type="entry name" value="Ribonuclease H-like"/>
    <property type="match status" value="1"/>
</dbReference>
<feature type="compositionally biased region" description="Low complexity" evidence="7">
    <location>
        <begin position="18"/>
        <end position="32"/>
    </location>
</feature>
<feature type="domain" description="PAZ" evidence="8">
    <location>
        <begin position="300"/>
        <end position="412"/>
    </location>
</feature>
<dbReference type="PROSITE" id="PS50821">
    <property type="entry name" value="PAZ"/>
    <property type="match status" value="1"/>
</dbReference>
<name>A0A9Q1CDT2_HOLLE</name>
<dbReference type="FunFam" id="2.170.260.10:FF:000003">
    <property type="entry name" value="Piwi-like RNA-mediated gene silencing 2"/>
    <property type="match status" value="1"/>
</dbReference>
<evidence type="ECO:0000256" key="4">
    <source>
        <dbReference type="ARBA" id="ARBA00022884"/>
    </source>
</evidence>
<dbReference type="SUPFAM" id="SSF101690">
    <property type="entry name" value="PAZ domain"/>
    <property type="match status" value="1"/>
</dbReference>
<evidence type="ECO:0000259" key="8">
    <source>
        <dbReference type="PROSITE" id="PS50821"/>
    </source>
</evidence>
<dbReference type="InterPro" id="IPR012337">
    <property type="entry name" value="RNaseH-like_sf"/>
</dbReference>
<evidence type="ECO:0000256" key="7">
    <source>
        <dbReference type="SAM" id="MobiDB-lite"/>
    </source>
</evidence>
<keyword evidence="11" id="KW-1185">Reference proteome</keyword>
<dbReference type="OrthoDB" id="445936at2759"/>
<evidence type="ECO:0000313" key="11">
    <source>
        <dbReference type="Proteomes" id="UP001152320"/>
    </source>
</evidence>
<protein>
    <submittedName>
        <fullName evidence="10">Piwi-like protein 1</fullName>
    </submittedName>
</protein>
<dbReference type="GO" id="GO:0003723">
    <property type="term" value="F:RNA binding"/>
    <property type="evidence" value="ECO:0007669"/>
    <property type="project" value="UniProtKB-KW"/>
</dbReference>
<dbReference type="InterPro" id="IPR036397">
    <property type="entry name" value="RNaseH_sf"/>
</dbReference>
<proteinExistence type="inferred from homology"/>
<dbReference type="GO" id="GO:0031047">
    <property type="term" value="P:regulatory ncRNA-mediated gene silencing"/>
    <property type="evidence" value="ECO:0007669"/>
    <property type="project" value="UniProtKB-KW"/>
</dbReference>
<dbReference type="SMART" id="SM00950">
    <property type="entry name" value="Piwi"/>
    <property type="match status" value="1"/>
</dbReference>
<evidence type="ECO:0000256" key="6">
    <source>
        <dbReference type="ARBA" id="ARBA00038291"/>
    </source>
</evidence>
<dbReference type="Gene3D" id="3.40.50.2300">
    <property type="match status" value="1"/>
</dbReference>
<gene>
    <name evidence="10" type="ORF">HOLleu_09752</name>
</gene>
<reference evidence="10" key="1">
    <citation type="submission" date="2021-10" db="EMBL/GenBank/DDBJ databases">
        <title>Tropical sea cucumber genome reveals ecological adaptation and Cuvierian tubules defense mechanism.</title>
        <authorList>
            <person name="Chen T."/>
        </authorList>
    </citation>
    <scope>NUCLEOTIDE SEQUENCE</scope>
    <source>
        <strain evidence="10">Nanhai2018</strain>
        <tissue evidence="10">Muscle</tissue>
    </source>
</reference>
<dbReference type="PROSITE" id="PS50822">
    <property type="entry name" value="PIWI"/>
    <property type="match status" value="1"/>
</dbReference>
<evidence type="ECO:0000256" key="5">
    <source>
        <dbReference type="ARBA" id="ARBA00023158"/>
    </source>
</evidence>
<organism evidence="10 11">
    <name type="scientific">Holothuria leucospilota</name>
    <name type="common">Black long sea cucumber</name>
    <name type="synonym">Mertensiothuria leucospilota</name>
    <dbReference type="NCBI Taxonomy" id="206669"/>
    <lineage>
        <taxon>Eukaryota</taxon>
        <taxon>Metazoa</taxon>
        <taxon>Echinodermata</taxon>
        <taxon>Eleutherozoa</taxon>
        <taxon>Echinozoa</taxon>
        <taxon>Holothuroidea</taxon>
        <taxon>Aspidochirotacea</taxon>
        <taxon>Aspidochirotida</taxon>
        <taxon>Holothuriidae</taxon>
        <taxon>Holothuria</taxon>
    </lineage>
</organism>
<feature type="compositionally biased region" description="Pro residues" evidence="7">
    <location>
        <begin position="33"/>
        <end position="44"/>
    </location>
</feature>
<keyword evidence="4" id="KW-0694">RNA-binding</keyword>
<accession>A0A9Q1CDT2</accession>
<dbReference type="Pfam" id="PF02171">
    <property type="entry name" value="Piwi"/>
    <property type="match status" value="1"/>
</dbReference>
<dbReference type="InterPro" id="IPR003165">
    <property type="entry name" value="Piwi"/>
</dbReference>
<dbReference type="EMBL" id="JAIZAY010000004">
    <property type="protein sequence ID" value="KAJ8042878.1"/>
    <property type="molecule type" value="Genomic_DNA"/>
</dbReference>
<dbReference type="Gene3D" id="2.170.260.10">
    <property type="entry name" value="paz domain"/>
    <property type="match status" value="1"/>
</dbReference>
<dbReference type="AlphaFoldDB" id="A0A9Q1CDT2"/>
<dbReference type="InterPro" id="IPR003100">
    <property type="entry name" value="PAZ_dom"/>
</dbReference>
<dbReference type="InterPro" id="IPR036085">
    <property type="entry name" value="PAZ_dom_sf"/>
</dbReference>
<feature type="domain" description="Piwi" evidence="9">
    <location>
        <begin position="584"/>
        <end position="904"/>
    </location>
</feature>
<dbReference type="Proteomes" id="UP001152320">
    <property type="component" value="Chromosome 4"/>
</dbReference>
<keyword evidence="5" id="KW-0943">RNA-mediated gene silencing</keyword>
<dbReference type="SMART" id="SM00949">
    <property type="entry name" value="PAZ"/>
    <property type="match status" value="1"/>
</dbReference>
<keyword evidence="3" id="KW-0963">Cytoplasm</keyword>
<dbReference type="Pfam" id="PF02170">
    <property type="entry name" value="PAZ"/>
    <property type="match status" value="1"/>
</dbReference>
<evidence type="ECO:0000256" key="3">
    <source>
        <dbReference type="ARBA" id="ARBA00022490"/>
    </source>
</evidence>
<evidence type="ECO:0000313" key="10">
    <source>
        <dbReference type="EMBL" id="KAJ8042878.1"/>
    </source>
</evidence>
<comment type="subcellular location">
    <subcellularLocation>
        <location evidence="1">Cytoplasm</location>
    </subcellularLocation>
</comment>
<feature type="region of interest" description="Disordered" evidence="7">
    <location>
        <begin position="788"/>
        <end position="819"/>
    </location>
</feature>
<dbReference type="GO" id="GO:0005737">
    <property type="term" value="C:cytoplasm"/>
    <property type="evidence" value="ECO:0007669"/>
    <property type="project" value="UniProtKB-SubCell"/>
</dbReference>
<feature type="region of interest" description="Disordered" evidence="7">
    <location>
        <begin position="1"/>
        <end position="123"/>
    </location>
</feature>
<dbReference type="PANTHER" id="PTHR22891">
    <property type="entry name" value="EUKARYOTIC TRANSLATION INITIATION FACTOR 2C"/>
    <property type="match status" value="1"/>
</dbReference>
<feature type="compositionally biased region" description="Low complexity" evidence="7">
    <location>
        <begin position="58"/>
        <end position="89"/>
    </location>
</feature>
<dbReference type="CDD" id="cd02845">
    <property type="entry name" value="PAZ_piwi_like"/>
    <property type="match status" value="1"/>
</dbReference>
<evidence type="ECO:0000256" key="1">
    <source>
        <dbReference type="ARBA" id="ARBA00004496"/>
    </source>
</evidence>
<comment type="similarity">
    <text evidence="6">Belongs to the argonaute family. Piwi subfamily.</text>
</comment>
<keyword evidence="2" id="KW-0217">Developmental protein</keyword>
<evidence type="ECO:0000259" key="9">
    <source>
        <dbReference type="PROSITE" id="PS50822"/>
    </source>
</evidence>
<comment type="caution">
    <text evidence="10">The sequence shown here is derived from an EMBL/GenBank/DDBJ whole genome shotgun (WGS) entry which is preliminary data.</text>
</comment>
<dbReference type="Pfam" id="PF23278">
    <property type="entry name" value="Piwi_N"/>
    <property type="match status" value="1"/>
</dbReference>
<evidence type="ECO:0000256" key="2">
    <source>
        <dbReference type="ARBA" id="ARBA00022473"/>
    </source>
</evidence>